<dbReference type="EMBL" id="CP003346">
    <property type="protein sequence ID" value="AGA79908.1"/>
    <property type="molecule type" value="Genomic_DNA"/>
</dbReference>
<evidence type="ECO:0000313" key="1">
    <source>
        <dbReference type="EMBL" id="AGA79908.1"/>
    </source>
</evidence>
<keyword evidence="2" id="KW-1185">Reference proteome</keyword>
<dbReference type="Proteomes" id="UP000010796">
    <property type="component" value="Chromosome"/>
</dbReference>
<sequence length="117" mass="13277">MLKLLWTIMAVYVLNISADTVDPRPYYMPEDLSINDQESMAEVLVEMVLGFEKAFPEYDDPDTDDEGMSFDIGAFVLQALYTPSFNPIFRLIRKVFLSLNMHLPQGHGHLEGPPPKA</sequence>
<dbReference type="RefSeq" id="WP_015267450.1">
    <property type="nucleotide sequence ID" value="NC_019904.1"/>
</dbReference>
<organism evidence="1 2">
    <name type="scientific">Echinicola vietnamensis (strain DSM 17526 / LMG 23754 / KMM 6221)</name>
    <dbReference type="NCBI Taxonomy" id="926556"/>
    <lineage>
        <taxon>Bacteria</taxon>
        <taxon>Pseudomonadati</taxon>
        <taxon>Bacteroidota</taxon>
        <taxon>Cytophagia</taxon>
        <taxon>Cytophagales</taxon>
        <taxon>Cyclobacteriaceae</taxon>
        <taxon>Echinicola</taxon>
    </lineage>
</organism>
<protein>
    <submittedName>
        <fullName evidence="1">Uncharacterized protein</fullName>
    </submittedName>
</protein>
<name>L0G3L6_ECHVK</name>
<reference evidence="2" key="1">
    <citation type="submission" date="2012-02" db="EMBL/GenBank/DDBJ databases">
        <title>The complete genome of Echinicola vietnamensis DSM 17526.</title>
        <authorList>
            <person name="Lucas S."/>
            <person name="Copeland A."/>
            <person name="Lapidus A."/>
            <person name="Glavina del Rio T."/>
            <person name="Dalin E."/>
            <person name="Tice H."/>
            <person name="Bruce D."/>
            <person name="Goodwin L."/>
            <person name="Pitluck S."/>
            <person name="Peters L."/>
            <person name="Ovchinnikova G."/>
            <person name="Teshima H."/>
            <person name="Kyrpides N."/>
            <person name="Mavromatis K."/>
            <person name="Ivanova N."/>
            <person name="Brettin T."/>
            <person name="Detter J.C."/>
            <person name="Han C."/>
            <person name="Larimer F."/>
            <person name="Land M."/>
            <person name="Hauser L."/>
            <person name="Markowitz V."/>
            <person name="Cheng J.-F."/>
            <person name="Hugenholtz P."/>
            <person name="Woyke T."/>
            <person name="Wu D."/>
            <person name="Brambilla E."/>
            <person name="Klenk H.-P."/>
            <person name="Eisen J.A."/>
        </authorList>
    </citation>
    <scope>NUCLEOTIDE SEQUENCE [LARGE SCALE GENOMIC DNA]</scope>
    <source>
        <strain evidence="2">DSM 17526 / LMG 23754 / KMM 6221</strain>
    </source>
</reference>
<accession>L0G3L6</accession>
<dbReference type="PATRIC" id="fig|926556.3.peg.3890"/>
<dbReference type="STRING" id="926556.Echvi_3696"/>
<dbReference type="KEGG" id="evi:Echvi_3696"/>
<evidence type="ECO:0000313" key="2">
    <source>
        <dbReference type="Proteomes" id="UP000010796"/>
    </source>
</evidence>
<dbReference type="OrthoDB" id="827641at2"/>
<dbReference type="eggNOG" id="ENOG503342Z">
    <property type="taxonomic scope" value="Bacteria"/>
</dbReference>
<dbReference type="HOGENOM" id="CLU_1956472_0_0_10"/>
<proteinExistence type="predicted"/>
<gene>
    <name evidence="1" type="ordered locus">Echvi_3696</name>
</gene>
<dbReference type="AlphaFoldDB" id="L0G3L6"/>